<dbReference type="Pfam" id="PF01019">
    <property type="entry name" value="G_glu_transpept"/>
    <property type="match status" value="1"/>
</dbReference>
<gene>
    <name evidence="4" type="ORF">OXX778_LOCUS10477</name>
</gene>
<keyword evidence="1" id="KW-1202">Platelet aggregation activating toxin</keyword>
<evidence type="ECO:0000313" key="5">
    <source>
        <dbReference type="Proteomes" id="UP000663879"/>
    </source>
</evidence>
<dbReference type="Gene3D" id="1.10.246.130">
    <property type="match status" value="1"/>
</dbReference>
<dbReference type="PRINTS" id="PR01210">
    <property type="entry name" value="GGTRANSPTASE"/>
</dbReference>
<organism evidence="4 5">
    <name type="scientific">Brachionus calyciflorus</name>
    <dbReference type="NCBI Taxonomy" id="104777"/>
    <lineage>
        <taxon>Eukaryota</taxon>
        <taxon>Metazoa</taxon>
        <taxon>Spiralia</taxon>
        <taxon>Gnathifera</taxon>
        <taxon>Rotifera</taxon>
        <taxon>Eurotatoria</taxon>
        <taxon>Monogononta</taxon>
        <taxon>Pseudotrocha</taxon>
        <taxon>Ploima</taxon>
        <taxon>Brachionidae</taxon>
        <taxon>Brachionus</taxon>
    </lineage>
</organism>
<evidence type="ECO:0000313" key="4">
    <source>
        <dbReference type="EMBL" id="CAF0882336.1"/>
    </source>
</evidence>
<dbReference type="FunFam" id="3.60.20.40:FF:000001">
    <property type="entry name" value="Gamma-glutamyltranspeptidase 1"/>
    <property type="match status" value="1"/>
</dbReference>
<dbReference type="InterPro" id="IPR043137">
    <property type="entry name" value="GGT_ssub_C"/>
</dbReference>
<dbReference type="Gene3D" id="3.60.20.40">
    <property type="match status" value="1"/>
</dbReference>
<name>A0A813YCQ4_9BILA</name>
<evidence type="ECO:0008006" key="6">
    <source>
        <dbReference type="Google" id="ProtNLM"/>
    </source>
</evidence>
<dbReference type="AlphaFoldDB" id="A0A813YCQ4"/>
<evidence type="ECO:0000256" key="2">
    <source>
        <dbReference type="PIRSR" id="PIRSR600101-1"/>
    </source>
</evidence>
<dbReference type="NCBIfam" id="TIGR00066">
    <property type="entry name" value="g_glut_trans"/>
    <property type="match status" value="1"/>
</dbReference>
<dbReference type="EMBL" id="CAJNOC010001665">
    <property type="protein sequence ID" value="CAF0882336.1"/>
    <property type="molecule type" value="Genomic_DNA"/>
</dbReference>
<dbReference type="Proteomes" id="UP000663879">
    <property type="component" value="Unassembled WGS sequence"/>
</dbReference>
<feature type="binding site" evidence="3">
    <location>
        <begin position="445"/>
        <end position="446"/>
    </location>
    <ligand>
        <name>L-glutamate</name>
        <dbReference type="ChEBI" id="CHEBI:29985"/>
    </ligand>
</feature>
<dbReference type="SUPFAM" id="SSF56235">
    <property type="entry name" value="N-terminal nucleophile aminohydrolases (Ntn hydrolases)"/>
    <property type="match status" value="1"/>
</dbReference>
<dbReference type="OrthoDB" id="1081007at2759"/>
<dbReference type="InterPro" id="IPR029055">
    <property type="entry name" value="Ntn_hydrolases_N"/>
</dbReference>
<comment type="caution">
    <text evidence="4">The sequence shown here is derived from an EMBL/GenBank/DDBJ whole genome shotgun (WGS) entry which is preliminary data.</text>
</comment>
<keyword evidence="5" id="KW-1185">Reference proteome</keyword>
<dbReference type="PANTHER" id="PTHR11686:SF9">
    <property type="entry name" value="RE13973P"/>
    <property type="match status" value="1"/>
</dbReference>
<evidence type="ECO:0000256" key="1">
    <source>
        <dbReference type="ARBA" id="ARBA00084097"/>
    </source>
</evidence>
<reference evidence="4" key="1">
    <citation type="submission" date="2021-02" db="EMBL/GenBank/DDBJ databases">
        <authorList>
            <person name="Nowell W R."/>
        </authorList>
    </citation>
    <scope>NUCLEOTIDE SEQUENCE</scope>
    <source>
        <strain evidence="4">Ploen Becks lab</strain>
    </source>
</reference>
<feature type="active site" description="Nucleophile" evidence="2">
    <location>
        <position position="374"/>
    </location>
</feature>
<dbReference type="GO" id="GO:0006751">
    <property type="term" value="P:glutathione catabolic process"/>
    <property type="evidence" value="ECO:0007669"/>
    <property type="project" value="InterPro"/>
</dbReference>
<feature type="binding site" evidence="3">
    <location>
        <begin position="392"/>
        <end position="394"/>
    </location>
    <ligand>
        <name>L-glutamate</name>
        <dbReference type="ChEBI" id="CHEBI:29985"/>
    </ligand>
</feature>
<protein>
    <recommendedName>
        <fullName evidence="6">Gamma-glutamyltranspeptidase 1</fullName>
    </recommendedName>
</protein>
<sequence>MSLPRTQSERIYTYDHEKYTENKINRSASGIYQSAAVACDSAVGSSVGKKILEQGGSAVDAAIASLLCNSLLNAQSMGIGGGFFMLHYSKKDEKVTVIDARETAPINSSHDMFKNCSKTKGGCAIAVPGEIKGYWKAHQMFGKLEWSELFKPAIEMCNNGFELPASQAKFLKYCESKIYESVPLRETFVNRINNEIYKANSIIKRPKLAKTFEIIAKEGESAFYNGTLTDTIVDEIQSAGGIVTRSDLQSYECLVKDPVTYKLKNNVVLNSVPPPSCGLLLNFILALLDGYDHPEFSLDFAETSAQFNHRFIESCKFAFGLRHLIGDYVLKDTDRLHQIMNNENLIDEYRSMIKDTCHPIKLYGSTDFRIDHGTAHTSLIAPNGDAVAVTSSINLVFGSKIMGENTNIIYNNQMDDFSCPSSEFNSFALPNYKINYVGPGKRPVSSMTPLIALNEDKTVRFVCGSSGGTRIITSTALTSARNLFLNQDLVRSVDDSRIHHQLCPDEALFEDSFDQDVLESLSARGHRLINFGHGGSAVQAIERLPDSRLHAVCDGRKGGAPDGF</sequence>
<dbReference type="GO" id="GO:0036374">
    <property type="term" value="F:glutathione hydrolase activity"/>
    <property type="evidence" value="ECO:0007669"/>
    <property type="project" value="InterPro"/>
</dbReference>
<proteinExistence type="predicted"/>
<dbReference type="PANTHER" id="PTHR11686">
    <property type="entry name" value="GAMMA GLUTAMYL TRANSPEPTIDASE"/>
    <property type="match status" value="1"/>
</dbReference>
<accession>A0A813YCQ4</accession>
<keyword evidence="1" id="KW-1199">Hemostasis impairing toxin</keyword>
<evidence type="ECO:0000256" key="3">
    <source>
        <dbReference type="PIRSR" id="PIRSR600101-2"/>
    </source>
</evidence>
<feature type="binding site" evidence="3">
    <location>
        <position position="101"/>
    </location>
    <ligand>
        <name>L-glutamate</name>
        <dbReference type="ChEBI" id="CHEBI:29985"/>
    </ligand>
</feature>
<feature type="binding site" evidence="3">
    <location>
        <position position="416"/>
    </location>
    <ligand>
        <name>L-glutamate</name>
        <dbReference type="ChEBI" id="CHEBI:29985"/>
    </ligand>
</feature>
<dbReference type="GO" id="GO:0005886">
    <property type="term" value="C:plasma membrane"/>
    <property type="evidence" value="ECO:0007669"/>
    <property type="project" value="TreeGrafter"/>
</dbReference>
<keyword evidence="1" id="KW-0800">Toxin</keyword>
<feature type="binding site" evidence="3">
    <location>
        <position position="468"/>
    </location>
    <ligand>
        <name>L-glutamate</name>
        <dbReference type="ChEBI" id="CHEBI:29985"/>
    </ligand>
</feature>
<dbReference type="InterPro" id="IPR000101">
    <property type="entry name" value="GGT_peptidase"/>
</dbReference>
<dbReference type="InterPro" id="IPR043138">
    <property type="entry name" value="GGT_lsub"/>
</dbReference>